<feature type="transmembrane region" description="Helical" evidence="7">
    <location>
        <begin position="25"/>
        <end position="44"/>
    </location>
</feature>
<keyword evidence="6 7" id="KW-0472">Membrane</keyword>
<keyword evidence="4 7" id="KW-0812">Transmembrane</keyword>
<dbReference type="PIRSF" id="PIRSF019239">
    <property type="entry name" value="MrpE"/>
    <property type="match status" value="1"/>
</dbReference>
<sequence>MKLLAINVLLAVAWAALWNGFSLANLLTGFVIGFGALWFARDLIAQGEERRYFRALPQTLVLIVYFLKELIKSSIMVARDCIAPRPNLHPAIVKMPLDAHSDAEIFLLANLITLTPGTLTLDVAPDRSFLLVHSIYATDEAAPVADLKSGMERRIGKVFRP</sequence>
<reference evidence="9" key="1">
    <citation type="journal article" date="2019" name="Int. J. Syst. Evol. Microbiol.">
        <title>The Global Catalogue of Microorganisms (GCM) 10K type strain sequencing project: providing services to taxonomists for standard genome sequencing and annotation.</title>
        <authorList>
            <consortium name="The Broad Institute Genomics Platform"/>
            <consortium name="The Broad Institute Genome Sequencing Center for Infectious Disease"/>
            <person name="Wu L."/>
            <person name="Ma J."/>
        </authorList>
    </citation>
    <scope>NUCLEOTIDE SEQUENCE [LARGE SCALE GENOMIC DNA]</scope>
    <source>
        <strain evidence="9">CGMCC 1.15419</strain>
    </source>
</reference>
<evidence type="ECO:0000313" key="9">
    <source>
        <dbReference type="Proteomes" id="UP000640509"/>
    </source>
</evidence>
<gene>
    <name evidence="8" type="ORF">GCM10011402_31400</name>
</gene>
<keyword evidence="3" id="KW-1003">Cell membrane</keyword>
<comment type="similarity">
    <text evidence="2">Belongs to the CPA3 antiporters (TC 2.A.63) subunit E family.</text>
</comment>
<comment type="subcellular location">
    <subcellularLocation>
        <location evidence="1">Cell membrane</location>
        <topology evidence="1">Multi-pass membrane protein</topology>
    </subcellularLocation>
</comment>
<keyword evidence="5 7" id="KW-1133">Transmembrane helix</keyword>
<accession>A0ABQ1VKX1</accession>
<keyword evidence="9" id="KW-1185">Reference proteome</keyword>
<dbReference type="Proteomes" id="UP000640509">
    <property type="component" value="Unassembled WGS sequence"/>
</dbReference>
<comment type="caution">
    <text evidence="8">The sequence shown here is derived from an EMBL/GenBank/DDBJ whole genome shotgun (WGS) entry which is preliminary data.</text>
</comment>
<evidence type="ECO:0000256" key="2">
    <source>
        <dbReference type="ARBA" id="ARBA00006228"/>
    </source>
</evidence>
<dbReference type="EMBL" id="BMIV01000014">
    <property type="protein sequence ID" value="GGF76346.1"/>
    <property type="molecule type" value="Genomic_DNA"/>
</dbReference>
<organism evidence="8 9">
    <name type="scientific">Paracoccus acridae</name>
    <dbReference type="NCBI Taxonomy" id="1795310"/>
    <lineage>
        <taxon>Bacteria</taxon>
        <taxon>Pseudomonadati</taxon>
        <taxon>Pseudomonadota</taxon>
        <taxon>Alphaproteobacteria</taxon>
        <taxon>Rhodobacterales</taxon>
        <taxon>Paracoccaceae</taxon>
        <taxon>Paracoccus</taxon>
    </lineage>
</organism>
<dbReference type="RefSeq" id="WP_188716265.1">
    <property type="nucleotide sequence ID" value="NZ_BMIV01000014.1"/>
</dbReference>
<evidence type="ECO:0000256" key="1">
    <source>
        <dbReference type="ARBA" id="ARBA00004651"/>
    </source>
</evidence>
<evidence type="ECO:0000256" key="3">
    <source>
        <dbReference type="ARBA" id="ARBA00022475"/>
    </source>
</evidence>
<evidence type="ECO:0000313" key="8">
    <source>
        <dbReference type="EMBL" id="GGF76346.1"/>
    </source>
</evidence>
<evidence type="ECO:0000256" key="5">
    <source>
        <dbReference type="ARBA" id="ARBA00022989"/>
    </source>
</evidence>
<evidence type="ECO:0000256" key="7">
    <source>
        <dbReference type="SAM" id="Phobius"/>
    </source>
</evidence>
<protein>
    <submittedName>
        <fullName evidence="8">Sodium:proton antiporter</fullName>
    </submittedName>
</protein>
<name>A0ABQ1VKX1_9RHOB</name>
<evidence type="ECO:0000256" key="4">
    <source>
        <dbReference type="ARBA" id="ARBA00022692"/>
    </source>
</evidence>
<proteinExistence type="inferred from homology"/>
<evidence type="ECO:0000256" key="6">
    <source>
        <dbReference type="ARBA" id="ARBA00023136"/>
    </source>
</evidence>
<dbReference type="Pfam" id="PF01899">
    <property type="entry name" value="MNHE"/>
    <property type="match status" value="1"/>
</dbReference>
<dbReference type="InterPro" id="IPR002758">
    <property type="entry name" value="Cation_antiport_E"/>
</dbReference>
<dbReference type="PANTHER" id="PTHR34584">
    <property type="entry name" value="NA(+)/H(+) ANTIPORTER SUBUNIT E1"/>
    <property type="match status" value="1"/>
</dbReference>
<dbReference type="PANTHER" id="PTHR34584:SF1">
    <property type="entry name" value="NA(+)_H(+) ANTIPORTER SUBUNIT E1"/>
    <property type="match status" value="1"/>
</dbReference>